<organism evidence="22 23">
    <name type="scientific">Bradyrhizobium canariense</name>
    <dbReference type="NCBI Taxonomy" id="255045"/>
    <lineage>
        <taxon>Bacteria</taxon>
        <taxon>Pseudomonadati</taxon>
        <taxon>Pseudomonadota</taxon>
        <taxon>Alphaproteobacteria</taxon>
        <taxon>Hyphomicrobiales</taxon>
        <taxon>Nitrobacteraceae</taxon>
        <taxon>Bradyrhizobium</taxon>
    </lineage>
</organism>
<evidence type="ECO:0000256" key="8">
    <source>
        <dbReference type="ARBA" id="ARBA00022598"/>
    </source>
</evidence>
<proteinExistence type="inferred from homology"/>
<evidence type="ECO:0000256" key="6">
    <source>
        <dbReference type="ARBA" id="ARBA00013025"/>
    </source>
</evidence>
<keyword evidence="12" id="KW-0460">Magnesium</keyword>
<comment type="catalytic activity">
    <reaction evidence="18">
        <text>10-formyltetrahydrofolyl-(gamma-L-Glu)(n) + L-glutamate + ATP = 10-formyltetrahydrofolyl-(gamma-L-Glu)(n+1) + ADP + phosphate + H(+)</text>
        <dbReference type="Rhea" id="RHEA:51904"/>
        <dbReference type="Rhea" id="RHEA-COMP:13088"/>
        <dbReference type="Rhea" id="RHEA-COMP:14300"/>
        <dbReference type="ChEBI" id="CHEBI:15378"/>
        <dbReference type="ChEBI" id="CHEBI:29985"/>
        <dbReference type="ChEBI" id="CHEBI:30616"/>
        <dbReference type="ChEBI" id="CHEBI:43474"/>
        <dbReference type="ChEBI" id="CHEBI:134413"/>
        <dbReference type="ChEBI" id="CHEBI:456216"/>
        <dbReference type="EC" id="6.3.2.17"/>
    </reaction>
</comment>
<dbReference type="GO" id="GO:0005524">
    <property type="term" value="F:ATP binding"/>
    <property type="evidence" value="ECO:0007669"/>
    <property type="project" value="UniProtKB-KW"/>
</dbReference>
<evidence type="ECO:0000256" key="12">
    <source>
        <dbReference type="ARBA" id="ARBA00022842"/>
    </source>
</evidence>
<keyword evidence="10" id="KW-0547">Nucleotide-binding</keyword>
<evidence type="ECO:0000256" key="15">
    <source>
        <dbReference type="ARBA" id="ARBA00030592"/>
    </source>
</evidence>
<keyword evidence="23" id="KW-1185">Reference proteome</keyword>
<comment type="similarity">
    <text evidence="4">Belongs to the folylpolyglutamate synthase family.</text>
</comment>
<dbReference type="GO" id="GO:0046872">
    <property type="term" value="F:metal ion binding"/>
    <property type="evidence" value="ECO:0007669"/>
    <property type="project" value="UniProtKB-KW"/>
</dbReference>
<evidence type="ECO:0000259" key="21">
    <source>
        <dbReference type="Pfam" id="PF02875"/>
    </source>
</evidence>
<dbReference type="PANTHER" id="PTHR11136:SF0">
    <property type="entry name" value="DIHYDROFOLATE SYNTHETASE-RELATED"/>
    <property type="match status" value="1"/>
</dbReference>
<dbReference type="Gene3D" id="3.40.1190.10">
    <property type="entry name" value="Mur-like, catalytic domain"/>
    <property type="match status" value="1"/>
</dbReference>
<dbReference type="AlphaFoldDB" id="A0A1H1ZPT1"/>
<dbReference type="GO" id="GO:0046656">
    <property type="term" value="P:folic acid biosynthetic process"/>
    <property type="evidence" value="ECO:0007669"/>
    <property type="project" value="UniProtKB-KW"/>
</dbReference>
<comment type="pathway">
    <text evidence="3">Cofactor biosynthesis; tetrahydrofolylpolyglutamate biosynthesis.</text>
</comment>
<evidence type="ECO:0000256" key="2">
    <source>
        <dbReference type="ARBA" id="ARBA00004799"/>
    </source>
</evidence>
<comment type="catalytic activity">
    <reaction evidence="20">
        <text>7,8-dihydropteroate + L-glutamate + ATP = 7,8-dihydrofolate + ADP + phosphate + H(+)</text>
        <dbReference type="Rhea" id="RHEA:23584"/>
        <dbReference type="ChEBI" id="CHEBI:15378"/>
        <dbReference type="ChEBI" id="CHEBI:17839"/>
        <dbReference type="ChEBI" id="CHEBI:29985"/>
        <dbReference type="ChEBI" id="CHEBI:30616"/>
        <dbReference type="ChEBI" id="CHEBI:43474"/>
        <dbReference type="ChEBI" id="CHEBI:57451"/>
        <dbReference type="ChEBI" id="CHEBI:456216"/>
        <dbReference type="EC" id="6.3.2.12"/>
    </reaction>
</comment>
<dbReference type="Pfam" id="PF02875">
    <property type="entry name" value="Mur_ligase_C"/>
    <property type="match status" value="1"/>
</dbReference>
<dbReference type="Proteomes" id="UP000243904">
    <property type="component" value="Chromosome I"/>
</dbReference>
<name>A0A1H1ZPT1_9BRAD</name>
<dbReference type="InterPro" id="IPR001645">
    <property type="entry name" value="Folylpolyglutamate_synth"/>
</dbReference>
<evidence type="ECO:0000256" key="20">
    <source>
        <dbReference type="ARBA" id="ARBA00049161"/>
    </source>
</evidence>
<keyword evidence="8" id="KW-0436">Ligase</keyword>
<keyword evidence="9" id="KW-0479">Metal-binding</keyword>
<evidence type="ECO:0000256" key="16">
    <source>
        <dbReference type="ARBA" id="ARBA00032510"/>
    </source>
</evidence>
<sequence length="438" mass="47558">MFDLPKYGDGVCLARMAELLDAIAVDREWLRRVSVVVTGSNGKGSTAAFCAGIGQAYGLRTGLFTSPHLYRFNERFQVDGAPVDDADLPRLTAVIEAAIGDISRRRGERFGSFEAMFALACRYFQEKKCDFAVFEAGIGGRYDPVRLVGARFTCVTSVDYEHVELLGHSLELIVSDKSDACASGGTLVYGENCLSLRPHLLEYNRYRQVASLFVRDEIGIDRESVSTTGQKFDYRFAGYDLRNLEMSLSGKFQFNNAAIAVTLFLLWLRKARPQETSAGIEAAIRSGLRDTRWAARLEAISQAPLTIIDVGHTPDGIRQSLASLKATHGADGWILVLGVSFDKKAYEIVAALAPSFDTIICTAAHHKGAGAENIAVAARKANPQATVHTAATIEDAVDLSRALAAAQHGKIYVAGGLFLAIEYATVARGGRAQDLNFF</sequence>
<keyword evidence="11" id="KW-0067">ATP-binding</keyword>
<evidence type="ECO:0000256" key="3">
    <source>
        <dbReference type="ARBA" id="ARBA00005150"/>
    </source>
</evidence>
<dbReference type="InterPro" id="IPR036615">
    <property type="entry name" value="Mur_ligase_C_dom_sf"/>
</dbReference>
<evidence type="ECO:0000256" key="13">
    <source>
        <dbReference type="ARBA" id="ARBA00022909"/>
    </source>
</evidence>
<evidence type="ECO:0000313" key="23">
    <source>
        <dbReference type="Proteomes" id="UP000243904"/>
    </source>
</evidence>
<evidence type="ECO:0000256" key="11">
    <source>
        <dbReference type="ARBA" id="ARBA00022840"/>
    </source>
</evidence>
<evidence type="ECO:0000313" key="22">
    <source>
        <dbReference type="EMBL" id="SDT35653.1"/>
    </source>
</evidence>
<gene>
    <name evidence="22" type="ORF">SAMN05444158_5585</name>
</gene>
<comment type="catalytic activity">
    <reaction evidence="19">
        <text>(6R)-5,10-methylenetetrahydrofolyl-(gamma-L-Glu)(n) + L-glutamate + ATP = (6R)-5,10-methylenetetrahydrofolyl-(gamma-L-Glu)(n+1) + ADP + phosphate + H(+)</text>
        <dbReference type="Rhea" id="RHEA:51912"/>
        <dbReference type="Rhea" id="RHEA-COMP:13257"/>
        <dbReference type="Rhea" id="RHEA-COMP:13258"/>
        <dbReference type="ChEBI" id="CHEBI:15378"/>
        <dbReference type="ChEBI" id="CHEBI:29985"/>
        <dbReference type="ChEBI" id="CHEBI:30616"/>
        <dbReference type="ChEBI" id="CHEBI:43474"/>
        <dbReference type="ChEBI" id="CHEBI:136572"/>
        <dbReference type="ChEBI" id="CHEBI:456216"/>
        <dbReference type="EC" id="6.3.2.17"/>
    </reaction>
</comment>
<evidence type="ECO:0000256" key="17">
    <source>
        <dbReference type="ARBA" id="ARBA00047493"/>
    </source>
</evidence>
<dbReference type="EMBL" id="LT629750">
    <property type="protein sequence ID" value="SDT35653.1"/>
    <property type="molecule type" value="Genomic_DNA"/>
</dbReference>
<evidence type="ECO:0000256" key="14">
    <source>
        <dbReference type="ARBA" id="ARBA00030048"/>
    </source>
</evidence>
<protein>
    <recommendedName>
        <fullName evidence="7">Dihydrofolate synthase/folylpolyglutamate synthase</fullName>
        <ecNumber evidence="5">6.3.2.12</ecNumber>
        <ecNumber evidence="6">6.3.2.17</ecNumber>
    </recommendedName>
    <alternativeName>
        <fullName evidence="16">Folylpoly-gamma-glutamate synthetase-dihydrofolate synthetase</fullName>
    </alternativeName>
    <alternativeName>
        <fullName evidence="14">Folylpolyglutamate synthetase</fullName>
    </alternativeName>
    <alternativeName>
        <fullName evidence="15">Tetrahydrofolylpolyglutamate synthase</fullName>
    </alternativeName>
</protein>
<evidence type="ECO:0000256" key="1">
    <source>
        <dbReference type="ARBA" id="ARBA00002714"/>
    </source>
</evidence>
<keyword evidence="13" id="KW-0289">Folate biosynthesis</keyword>
<evidence type="ECO:0000256" key="19">
    <source>
        <dbReference type="ARBA" id="ARBA00049035"/>
    </source>
</evidence>
<dbReference type="GO" id="GO:0004326">
    <property type="term" value="F:tetrahydrofolylpolyglutamate synthase activity"/>
    <property type="evidence" value="ECO:0007669"/>
    <property type="project" value="UniProtKB-EC"/>
</dbReference>
<evidence type="ECO:0000256" key="5">
    <source>
        <dbReference type="ARBA" id="ARBA00013023"/>
    </source>
</evidence>
<evidence type="ECO:0000256" key="18">
    <source>
        <dbReference type="ARBA" id="ARBA00047808"/>
    </source>
</evidence>
<comment type="catalytic activity">
    <reaction evidence="17">
        <text>(6S)-5,6,7,8-tetrahydrofolyl-(gamma-L-Glu)(n) + L-glutamate + ATP = (6S)-5,6,7,8-tetrahydrofolyl-(gamma-L-Glu)(n+1) + ADP + phosphate + H(+)</text>
        <dbReference type="Rhea" id="RHEA:10580"/>
        <dbReference type="Rhea" id="RHEA-COMP:14738"/>
        <dbReference type="Rhea" id="RHEA-COMP:14740"/>
        <dbReference type="ChEBI" id="CHEBI:15378"/>
        <dbReference type="ChEBI" id="CHEBI:29985"/>
        <dbReference type="ChEBI" id="CHEBI:30616"/>
        <dbReference type="ChEBI" id="CHEBI:43474"/>
        <dbReference type="ChEBI" id="CHEBI:141005"/>
        <dbReference type="ChEBI" id="CHEBI:456216"/>
        <dbReference type="EC" id="6.3.2.17"/>
    </reaction>
</comment>
<reference evidence="23" key="1">
    <citation type="submission" date="2016-10" db="EMBL/GenBank/DDBJ databases">
        <authorList>
            <person name="Varghese N."/>
            <person name="Submissions S."/>
        </authorList>
    </citation>
    <scope>NUCLEOTIDE SEQUENCE [LARGE SCALE GENOMIC DNA]</scope>
    <source>
        <strain evidence="23">GAS369</strain>
    </source>
</reference>
<dbReference type="PANTHER" id="PTHR11136">
    <property type="entry name" value="FOLYLPOLYGLUTAMATE SYNTHASE-RELATED"/>
    <property type="match status" value="1"/>
</dbReference>
<evidence type="ECO:0000256" key="4">
    <source>
        <dbReference type="ARBA" id="ARBA00008276"/>
    </source>
</evidence>
<dbReference type="RefSeq" id="WP_146689606.1">
    <property type="nucleotide sequence ID" value="NZ_LT629750.1"/>
</dbReference>
<dbReference type="InterPro" id="IPR004101">
    <property type="entry name" value="Mur_ligase_C"/>
</dbReference>
<comment type="function">
    <text evidence="1">Functions in two distinct reactions of the de novo folate biosynthetic pathway. Catalyzes the addition of a glutamate residue to dihydropteroate (7,8-dihydropteroate or H2Pte) to form dihydrofolate (7,8-dihydrofolate monoglutamate or H2Pte-Glu). Also catalyzes successive additions of L-glutamate to tetrahydrofolate or 10-formyltetrahydrofolate or 5,10-methylenetetrahydrofolate, leading to folylpolyglutamate derivatives.</text>
</comment>
<dbReference type="EC" id="6.3.2.17" evidence="6"/>
<dbReference type="Gene3D" id="3.90.190.20">
    <property type="entry name" value="Mur ligase, C-terminal domain"/>
    <property type="match status" value="1"/>
</dbReference>
<feature type="domain" description="Mur ligase C-terminal" evidence="21">
    <location>
        <begin position="296"/>
        <end position="411"/>
    </location>
</feature>
<evidence type="ECO:0000256" key="7">
    <source>
        <dbReference type="ARBA" id="ARBA00019357"/>
    </source>
</evidence>
<dbReference type="GO" id="GO:0005737">
    <property type="term" value="C:cytoplasm"/>
    <property type="evidence" value="ECO:0007669"/>
    <property type="project" value="TreeGrafter"/>
</dbReference>
<accession>A0A1H1ZPT1</accession>
<evidence type="ECO:0000256" key="10">
    <source>
        <dbReference type="ARBA" id="ARBA00022741"/>
    </source>
</evidence>
<dbReference type="GO" id="GO:0008841">
    <property type="term" value="F:dihydrofolate synthase activity"/>
    <property type="evidence" value="ECO:0007669"/>
    <property type="project" value="UniProtKB-EC"/>
</dbReference>
<comment type="pathway">
    <text evidence="2">Cofactor biosynthesis; tetrahydrofolate biosynthesis; 7,8-dihydrofolate from 2-amino-4-hydroxy-6-hydroxymethyl-7,8-dihydropteridine diphosphate and 4-aminobenzoate: step 2/2.</text>
</comment>
<dbReference type="InterPro" id="IPR036565">
    <property type="entry name" value="Mur-like_cat_sf"/>
</dbReference>
<evidence type="ECO:0000256" key="9">
    <source>
        <dbReference type="ARBA" id="ARBA00022723"/>
    </source>
</evidence>
<dbReference type="EC" id="6.3.2.12" evidence="5"/>
<dbReference type="NCBIfam" id="TIGR01499">
    <property type="entry name" value="folC"/>
    <property type="match status" value="1"/>
</dbReference>
<dbReference type="SUPFAM" id="SSF53623">
    <property type="entry name" value="MurD-like peptide ligases, catalytic domain"/>
    <property type="match status" value="1"/>
</dbReference>
<dbReference type="SUPFAM" id="SSF53244">
    <property type="entry name" value="MurD-like peptide ligases, peptide-binding domain"/>
    <property type="match status" value="1"/>
</dbReference>